<keyword evidence="9" id="KW-1185">Reference proteome</keyword>
<evidence type="ECO:0000259" key="7">
    <source>
        <dbReference type="Pfam" id="PF04377"/>
    </source>
</evidence>
<dbReference type="InterPro" id="IPR007472">
    <property type="entry name" value="N-end_Aminoacyl_Trfase_C"/>
</dbReference>
<dbReference type="EMBL" id="KZ819325">
    <property type="protein sequence ID" value="PWN21637.1"/>
    <property type="molecule type" value="Genomic_DNA"/>
</dbReference>
<dbReference type="PANTHER" id="PTHR21367">
    <property type="entry name" value="ARGININE-TRNA-PROTEIN TRANSFERASE 1"/>
    <property type="match status" value="1"/>
</dbReference>
<sequence length="518" mass="57920">MSRSFQSIISPVGYSSSTCGYCSPPGQRSSSKTSHSFGIWAHDLSAEHYQRLADAGWRRSGSYVYKPDLAATCCKQISIRLEGQKFKVGKSGRKTMRRFVEELRGAGEEGEAELVRQRDIWGKGKGKGKYTQPTSLQDFFAAIEENEDDGPMECRPSTSSDLSLLHQQRHDLFTQWRKDSPPCTSTPRPPPPTYPPRLPKLKHKLRTRLVPGSSSAQKYALFRRYQQGIHKESDEDISSRKGFERFLCESPVRRTFPDASEDPDPSAAHRLDGAVNPSGPSAIPFGLYHLEWRLDDELVAVSVLDLLPHCLSSVYFFYDPKHEKLQLGKISVLREVALLERIRAKPGMEEVKWYYLGFYIHNCQKMRYKGNYRPSQLLDAEDGQWVDLDEACPVLDTGKGYGFSKGKGTMGEASSMEASIAVKSPEPSSPSSSSSDQSSASDSSLLPSSRTPCPGILDPASLDPNKLAKQIYVLESSRQRDGIKPMILSRLEGRDQEKVKEAVAALGWEMARECVFFV</sequence>
<reference evidence="8 9" key="1">
    <citation type="journal article" date="2018" name="Mol. Biol. Evol.">
        <title>Broad Genomic Sampling Reveals a Smut Pathogenic Ancestry of the Fungal Clade Ustilaginomycotina.</title>
        <authorList>
            <person name="Kijpornyongpan T."/>
            <person name="Mondo S.J."/>
            <person name="Barry K."/>
            <person name="Sandor L."/>
            <person name="Lee J."/>
            <person name="Lipzen A."/>
            <person name="Pangilinan J."/>
            <person name="LaButti K."/>
            <person name="Hainaut M."/>
            <person name="Henrissat B."/>
            <person name="Grigoriev I.V."/>
            <person name="Spatafora J.W."/>
            <person name="Aime M.C."/>
        </authorList>
    </citation>
    <scope>NUCLEOTIDE SEQUENCE [LARGE SCALE GENOMIC DNA]</scope>
    <source>
        <strain evidence="8 9">MCA 4718</strain>
    </source>
</reference>
<evidence type="ECO:0000256" key="1">
    <source>
        <dbReference type="ARBA" id="ARBA00009991"/>
    </source>
</evidence>
<dbReference type="InterPro" id="IPR016181">
    <property type="entry name" value="Acyl_CoA_acyltransferase"/>
</dbReference>
<feature type="region of interest" description="Disordered" evidence="5">
    <location>
        <begin position="175"/>
        <end position="199"/>
    </location>
</feature>
<dbReference type="GO" id="GO:0004057">
    <property type="term" value="F:arginyl-tRNA--protein transferase activity"/>
    <property type="evidence" value="ECO:0007669"/>
    <property type="project" value="UniProtKB-EC"/>
</dbReference>
<evidence type="ECO:0000256" key="5">
    <source>
        <dbReference type="SAM" id="MobiDB-lite"/>
    </source>
</evidence>
<protein>
    <recommendedName>
        <fullName evidence="2">arginyltransferase</fullName>
        <ecNumber evidence="2">2.3.2.8</ecNumber>
    </recommendedName>
</protein>
<organism evidence="8 9">
    <name type="scientific">Pseudomicrostroma glucosiphilum</name>
    <dbReference type="NCBI Taxonomy" id="1684307"/>
    <lineage>
        <taxon>Eukaryota</taxon>
        <taxon>Fungi</taxon>
        <taxon>Dikarya</taxon>
        <taxon>Basidiomycota</taxon>
        <taxon>Ustilaginomycotina</taxon>
        <taxon>Exobasidiomycetes</taxon>
        <taxon>Microstromatales</taxon>
        <taxon>Microstromatales incertae sedis</taxon>
        <taxon>Pseudomicrostroma</taxon>
    </lineage>
</organism>
<feature type="compositionally biased region" description="Low complexity" evidence="5">
    <location>
        <begin position="424"/>
        <end position="449"/>
    </location>
</feature>
<feature type="domain" description="N-end rule aminoacyl transferase C-terminal" evidence="7">
    <location>
        <begin position="217"/>
        <end position="379"/>
    </location>
</feature>
<dbReference type="RefSeq" id="XP_025348797.1">
    <property type="nucleotide sequence ID" value="XM_025492329.1"/>
</dbReference>
<dbReference type="PANTHER" id="PTHR21367:SF1">
    <property type="entry name" value="ARGINYL-TRNA--PROTEIN TRANSFERASE 1"/>
    <property type="match status" value="1"/>
</dbReference>
<proteinExistence type="inferred from homology"/>
<evidence type="ECO:0000313" key="8">
    <source>
        <dbReference type="EMBL" id="PWN21637.1"/>
    </source>
</evidence>
<evidence type="ECO:0000256" key="4">
    <source>
        <dbReference type="ARBA" id="ARBA00023315"/>
    </source>
</evidence>
<dbReference type="InterPro" id="IPR030700">
    <property type="entry name" value="N-end_Aminoacyl_Trfase"/>
</dbReference>
<dbReference type="Proteomes" id="UP000245942">
    <property type="component" value="Unassembled WGS sequence"/>
</dbReference>
<dbReference type="OrthoDB" id="74183at2759"/>
<gene>
    <name evidence="8" type="ORF">BCV69DRAFT_282356</name>
</gene>
<name>A0A316U8Q7_9BASI</name>
<evidence type="ECO:0000256" key="3">
    <source>
        <dbReference type="ARBA" id="ARBA00022679"/>
    </source>
</evidence>
<dbReference type="STRING" id="1684307.A0A316U8Q7"/>
<keyword evidence="4" id="KW-0012">Acyltransferase</keyword>
<dbReference type="AlphaFoldDB" id="A0A316U8Q7"/>
<keyword evidence="3" id="KW-0808">Transferase</keyword>
<dbReference type="EC" id="2.3.2.8" evidence="2"/>
<dbReference type="SUPFAM" id="SSF55729">
    <property type="entry name" value="Acyl-CoA N-acyltransferases (Nat)"/>
    <property type="match status" value="1"/>
</dbReference>
<comment type="similarity">
    <text evidence="1">Belongs to the R-transferase family.</text>
</comment>
<accession>A0A316U8Q7</accession>
<dbReference type="InterPro" id="IPR007471">
    <property type="entry name" value="N-end_Aminoacyl_Trfase_N"/>
</dbReference>
<evidence type="ECO:0000259" key="6">
    <source>
        <dbReference type="Pfam" id="PF04376"/>
    </source>
</evidence>
<evidence type="ECO:0000256" key="2">
    <source>
        <dbReference type="ARBA" id="ARBA00012025"/>
    </source>
</evidence>
<dbReference type="Pfam" id="PF04377">
    <property type="entry name" value="ATE_C"/>
    <property type="match status" value="1"/>
</dbReference>
<dbReference type="Pfam" id="PF04376">
    <property type="entry name" value="ATE_N"/>
    <property type="match status" value="1"/>
</dbReference>
<dbReference type="GeneID" id="37014063"/>
<evidence type="ECO:0000313" key="9">
    <source>
        <dbReference type="Proteomes" id="UP000245942"/>
    </source>
</evidence>
<feature type="domain" description="N-end aminoacyl transferase N-terminal" evidence="6">
    <location>
        <begin position="17"/>
        <end position="94"/>
    </location>
</feature>
<feature type="region of interest" description="Disordered" evidence="5">
    <location>
        <begin position="414"/>
        <end position="462"/>
    </location>
</feature>
<dbReference type="GO" id="GO:0005737">
    <property type="term" value="C:cytoplasm"/>
    <property type="evidence" value="ECO:0007669"/>
    <property type="project" value="TreeGrafter"/>
</dbReference>
<feature type="compositionally biased region" description="Pro residues" evidence="5">
    <location>
        <begin position="187"/>
        <end position="198"/>
    </location>
</feature>